<dbReference type="Proteomes" id="UP000247498">
    <property type="component" value="Unassembled WGS sequence"/>
</dbReference>
<evidence type="ECO:0000313" key="10">
    <source>
        <dbReference type="EMBL" id="GBF94835.1"/>
    </source>
</evidence>
<feature type="transmembrane region" description="Helical" evidence="8">
    <location>
        <begin position="109"/>
        <end position="134"/>
    </location>
</feature>
<keyword evidence="5 8" id="KW-1133">Transmembrane helix</keyword>
<evidence type="ECO:0000256" key="8">
    <source>
        <dbReference type="SAM" id="Phobius"/>
    </source>
</evidence>
<feature type="compositionally biased region" description="Low complexity" evidence="7">
    <location>
        <begin position="401"/>
        <end position="424"/>
    </location>
</feature>
<comment type="subcellular location">
    <subcellularLocation>
        <location evidence="1">Cell membrane</location>
        <topology evidence="1">Multi-pass membrane protein</topology>
    </subcellularLocation>
</comment>
<proteinExistence type="predicted"/>
<keyword evidence="6 8" id="KW-0472">Membrane</keyword>
<evidence type="ECO:0000313" key="11">
    <source>
        <dbReference type="Proteomes" id="UP000247498"/>
    </source>
</evidence>
<feature type="region of interest" description="Disordered" evidence="7">
    <location>
        <begin position="1"/>
        <end position="22"/>
    </location>
</feature>
<dbReference type="EMBL" id="BDRX01000056">
    <property type="protein sequence ID" value="GBF94835.1"/>
    <property type="molecule type" value="Genomic_DNA"/>
</dbReference>
<keyword evidence="3" id="KW-1003">Cell membrane</keyword>
<gene>
    <name evidence="10" type="ORF">Rsub_08007</name>
</gene>
<feature type="transmembrane region" description="Helical" evidence="8">
    <location>
        <begin position="30"/>
        <end position="51"/>
    </location>
</feature>
<keyword evidence="2" id="KW-0813">Transport</keyword>
<dbReference type="GO" id="GO:0005886">
    <property type="term" value="C:plasma membrane"/>
    <property type="evidence" value="ECO:0007669"/>
    <property type="project" value="UniProtKB-SubCell"/>
</dbReference>
<dbReference type="PANTHER" id="PTHR43302:SF5">
    <property type="entry name" value="TRANSPORTER ARSB-RELATED"/>
    <property type="match status" value="1"/>
</dbReference>
<dbReference type="GO" id="GO:0055085">
    <property type="term" value="P:transmembrane transport"/>
    <property type="evidence" value="ECO:0007669"/>
    <property type="project" value="InterPro"/>
</dbReference>
<protein>
    <recommendedName>
        <fullName evidence="9">Citrate transporter-like domain-containing protein</fullName>
    </recommendedName>
</protein>
<evidence type="ECO:0000256" key="2">
    <source>
        <dbReference type="ARBA" id="ARBA00022448"/>
    </source>
</evidence>
<evidence type="ECO:0000256" key="3">
    <source>
        <dbReference type="ARBA" id="ARBA00022475"/>
    </source>
</evidence>
<organism evidence="10 11">
    <name type="scientific">Raphidocelis subcapitata</name>
    <dbReference type="NCBI Taxonomy" id="307507"/>
    <lineage>
        <taxon>Eukaryota</taxon>
        <taxon>Viridiplantae</taxon>
        <taxon>Chlorophyta</taxon>
        <taxon>core chlorophytes</taxon>
        <taxon>Chlorophyceae</taxon>
        <taxon>CS clade</taxon>
        <taxon>Sphaeropleales</taxon>
        <taxon>Selenastraceae</taxon>
        <taxon>Raphidocelis</taxon>
    </lineage>
</organism>
<sequence>MAAAAANAPAAGAPPPPPPAPPPLPPIDGAAVAALVIFLCSVAGVIALVLLRPAITLRPRRGRPPLRLRVPHWAAPPAGALLLLAARALDGPGFVAGIRGDAAIQPWAILVLFLSLAYCAAALDQTGAFAWLALRMTRAASTGPRLFALHSALSGAVTLATSNDVVVMSLTPIVYVQAAASGADPLPFLAAEFVAANLWSMALYVGNPTNIIVAQAFNMSFLDYSKWMLAPTAAAGVTAAAVLYATHRRAVSIGALSLPRVAPADVLLDPPGAVLLTALLALCLGLLAAAPAIGVPMWAVALACAGAAGAYNVAAYAVAPRWRAAAARRALPGVRSAAALLPPGDAARDGGTSSRHAGLAFGGGGGGGCKDAAAVGADGGGGAGEFEAQAGPWARGRRGEQQQQQQQQSIELSAAAAAAAAASSRLPPGVPENGGSGGGDGGGGDGASEEEQEQPPDAPDEAAEQLRARLTARPCSLWRPFSEMPWDCAPLVLGFFVLVEGLSANGWLERLGALLGRGATRPAAALWCLGGASILLANLVNNQPQTIALTRACLTPSFAAAAASAGAAPAAARRRLQAALFAVVVGSNTAACFSVIGALAGIMWVSIARSRGLAVSYPRFTRLMLPAGAAATVAALLVLTAEFELAPL</sequence>
<comment type="caution">
    <text evidence="10">The sequence shown here is derived from an EMBL/GenBank/DDBJ whole genome shotgun (WGS) entry which is preliminary data.</text>
</comment>
<feature type="transmembrane region" description="Helical" evidence="8">
    <location>
        <begin position="520"/>
        <end position="540"/>
    </location>
</feature>
<reference evidence="10 11" key="1">
    <citation type="journal article" date="2018" name="Sci. Rep.">
        <title>Raphidocelis subcapitata (=Pseudokirchneriella subcapitata) provides an insight into genome evolution and environmental adaptations in the Sphaeropleales.</title>
        <authorList>
            <person name="Suzuki S."/>
            <person name="Yamaguchi H."/>
            <person name="Nakajima N."/>
            <person name="Kawachi M."/>
        </authorList>
    </citation>
    <scope>NUCLEOTIDE SEQUENCE [LARGE SCALE GENOMIC DNA]</scope>
    <source>
        <strain evidence="10 11">NIES-35</strain>
    </source>
</reference>
<name>A0A2V0PCJ9_9CHLO</name>
<dbReference type="STRING" id="307507.A0A2V0PCJ9"/>
<evidence type="ECO:0000259" key="9">
    <source>
        <dbReference type="Pfam" id="PF03600"/>
    </source>
</evidence>
<feature type="compositionally biased region" description="Acidic residues" evidence="7">
    <location>
        <begin position="447"/>
        <end position="462"/>
    </location>
</feature>
<accession>A0A2V0PCJ9</accession>
<feature type="compositionally biased region" description="Low complexity" evidence="7">
    <location>
        <begin position="1"/>
        <end position="11"/>
    </location>
</feature>
<feature type="region of interest" description="Disordered" evidence="7">
    <location>
        <begin position="380"/>
        <end position="462"/>
    </location>
</feature>
<feature type="compositionally biased region" description="Pro residues" evidence="7">
    <location>
        <begin position="12"/>
        <end position="22"/>
    </location>
</feature>
<keyword evidence="11" id="KW-1185">Reference proteome</keyword>
<evidence type="ECO:0000256" key="7">
    <source>
        <dbReference type="SAM" id="MobiDB-lite"/>
    </source>
</evidence>
<dbReference type="Pfam" id="PF03600">
    <property type="entry name" value="CitMHS"/>
    <property type="match status" value="1"/>
</dbReference>
<evidence type="ECO:0000256" key="6">
    <source>
        <dbReference type="ARBA" id="ARBA00023136"/>
    </source>
</evidence>
<evidence type="ECO:0000256" key="4">
    <source>
        <dbReference type="ARBA" id="ARBA00022692"/>
    </source>
</evidence>
<dbReference type="InterPro" id="IPR004680">
    <property type="entry name" value="Cit_transptr-like_dom"/>
</dbReference>
<keyword evidence="4 8" id="KW-0812">Transmembrane</keyword>
<evidence type="ECO:0000256" key="1">
    <source>
        <dbReference type="ARBA" id="ARBA00004651"/>
    </source>
</evidence>
<feature type="transmembrane region" description="Helical" evidence="8">
    <location>
        <begin position="578"/>
        <end position="602"/>
    </location>
</feature>
<feature type="transmembrane region" description="Helical" evidence="8">
    <location>
        <begin position="488"/>
        <end position="508"/>
    </location>
</feature>
<feature type="transmembrane region" description="Helical" evidence="8">
    <location>
        <begin position="623"/>
        <end position="641"/>
    </location>
</feature>
<dbReference type="AlphaFoldDB" id="A0A2V0PCJ9"/>
<feature type="domain" description="Citrate transporter-like" evidence="9">
    <location>
        <begin position="79"/>
        <end position="556"/>
    </location>
</feature>
<feature type="transmembrane region" description="Helical" evidence="8">
    <location>
        <begin position="552"/>
        <end position="572"/>
    </location>
</feature>
<dbReference type="PANTHER" id="PTHR43302">
    <property type="entry name" value="TRANSPORTER ARSB-RELATED"/>
    <property type="match status" value="1"/>
</dbReference>
<feature type="compositionally biased region" description="Gly residues" evidence="7">
    <location>
        <begin position="432"/>
        <end position="446"/>
    </location>
</feature>
<dbReference type="InParanoid" id="A0A2V0PCJ9"/>
<feature type="transmembrane region" description="Helical" evidence="8">
    <location>
        <begin position="266"/>
        <end position="289"/>
    </location>
</feature>
<evidence type="ECO:0000256" key="5">
    <source>
        <dbReference type="ARBA" id="ARBA00022989"/>
    </source>
</evidence>
<dbReference type="OrthoDB" id="442352at2759"/>
<feature type="transmembrane region" description="Helical" evidence="8">
    <location>
        <begin position="227"/>
        <end position="245"/>
    </location>
</feature>
<feature type="transmembrane region" description="Helical" evidence="8">
    <location>
        <begin position="295"/>
        <end position="319"/>
    </location>
</feature>